<accession>A0A3E1BXY1</accession>
<proteinExistence type="predicted"/>
<protein>
    <submittedName>
        <fullName evidence="2">Uncharacterized protein</fullName>
    </submittedName>
</protein>
<dbReference type="EMBL" id="NAOO01000004">
    <property type="protein sequence ID" value="RFB99968.1"/>
    <property type="molecule type" value="Genomic_DNA"/>
</dbReference>
<gene>
    <name evidence="2" type="ORF">B5K10_05540</name>
</gene>
<dbReference type="Proteomes" id="UP000256748">
    <property type="component" value="Unassembled WGS sequence"/>
</dbReference>
<keyword evidence="1" id="KW-1133">Transmembrane helix</keyword>
<dbReference type="AlphaFoldDB" id="A0A3E1BXY1"/>
<reference evidence="2 3" key="1">
    <citation type="submission" date="2017-03" db="EMBL/GenBank/DDBJ databases">
        <title>Genome analysis of Rhizobial strains effectives or ineffectives for nitrogen fixation isolated from bean seeds.</title>
        <authorList>
            <person name="Peralta H."/>
            <person name="Aguilar-Vera A."/>
            <person name="Mora Y."/>
            <person name="Vargas-Lagunas C."/>
            <person name="Girard L."/>
            <person name="Mora J."/>
        </authorList>
    </citation>
    <scope>NUCLEOTIDE SEQUENCE [LARGE SCALE GENOMIC DNA]</scope>
    <source>
        <strain evidence="2 3">CCGM5</strain>
    </source>
</reference>
<keyword evidence="1" id="KW-0812">Transmembrane</keyword>
<feature type="transmembrane region" description="Helical" evidence="1">
    <location>
        <begin position="6"/>
        <end position="25"/>
    </location>
</feature>
<evidence type="ECO:0000313" key="3">
    <source>
        <dbReference type="Proteomes" id="UP000256748"/>
    </source>
</evidence>
<organism evidence="2 3">
    <name type="scientific">Rhizobium leguminosarum bv. trifolii</name>
    <dbReference type="NCBI Taxonomy" id="386"/>
    <lineage>
        <taxon>Bacteria</taxon>
        <taxon>Pseudomonadati</taxon>
        <taxon>Pseudomonadota</taxon>
        <taxon>Alphaproteobacteria</taxon>
        <taxon>Hyphomicrobiales</taxon>
        <taxon>Rhizobiaceae</taxon>
        <taxon>Rhizobium/Agrobacterium group</taxon>
        <taxon>Rhizobium</taxon>
    </lineage>
</organism>
<dbReference type="RefSeq" id="WP_064821524.1">
    <property type="nucleotide sequence ID" value="NZ_KZ859521.1"/>
</dbReference>
<evidence type="ECO:0000313" key="2">
    <source>
        <dbReference type="EMBL" id="RFB99968.1"/>
    </source>
</evidence>
<evidence type="ECO:0000256" key="1">
    <source>
        <dbReference type="SAM" id="Phobius"/>
    </source>
</evidence>
<sequence>MENVVGWIVILGALYLFVPSFRRMVNGWIIQLGDKVKDDAELPIKKEAPDEKLVEETALMMFRVQFPDNPDKEKGFEGISEEGRSAVRAYYTNRARAFLAGEDMDEYDSALKNGAN</sequence>
<comment type="caution">
    <text evidence="2">The sequence shown here is derived from an EMBL/GenBank/DDBJ whole genome shotgun (WGS) entry which is preliminary data.</text>
</comment>
<keyword evidence="1" id="KW-0472">Membrane</keyword>
<name>A0A3E1BXY1_RHILT</name>